<accession>A0AA87ZV05</accession>
<name>A0AA87ZV05_FICCA</name>
<comment type="caution">
    <text evidence="2">The sequence shown here is derived from an EMBL/GenBank/DDBJ whole genome shotgun (WGS) entry which is preliminary data.</text>
</comment>
<feature type="compositionally biased region" description="Basic and acidic residues" evidence="1">
    <location>
        <begin position="1"/>
        <end position="10"/>
    </location>
</feature>
<feature type="region of interest" description="Disordered" evidence="1">
    <location>
        <begin position="1"/>
        <end position="32"/>
    </location>
</feature>
<keyword evidence="3" id="KW-1185">Reference proteome</keyword>
<dbReference type="Proteomes" id="UP001187192">
    <property type="component" value="Unassembled WGS sequence"/>
</dbReference>
<evidence type="ECO:0000313" key="2">
    <source>
        <dbReference type="EMBL" id="GMN39285.1"/>
    </source>
</evidence>
<proteinExistence type="predicted"/>
<feature type="compositionally biased region" description="Basic and acidic residues" evidence="1">
    <location>
        <begin position="19"/>
        <end position="32"/>
    </location>
</feature>
<protein>
    <submittedName>
        <fullName evidence="2">Uncharacterized protein</fullName>
    </submittedName>
</protein>
<gene>
    <name evidence="2" type="ORF">TIFTF001_008508</name>
</gene>
<evidence type="ECO:0000256" key="1">
    <source>
        <dbReference type="SAM" id="MobiDB-lite"/>
    </source>
</evidence>
<sequence>MSHTHEKEKSSNLYRPKRAFGDGETRPEKELGDFSNKPFCVLPVIPQNVLGYGGVADDNKIPRPGGESVNGSVVVHPFEERKKQSAAEEIGDVVELGAGNGNSRVGVSAEC</sequence>
<evidence type="ECO:0000313" key="3">
    <source>
        <dbReference type="Proteomes" id="UP001187192"/>
    </source>
</evidence>
<dbReference type="EMBL" id="BTGU01000009">
    <property type="protein sequence ID" value="GMN39285.1"/>
    <property type="molecule type" value="Genomic_DNA"/>
</dbReference>
<dbReference type="AlphaFoldDB" id="A0AA87ZV05"/>
<organism evidence="2 3">
    <name type="scientific">Ficus carica</name>
    <name type="common">Common fig</name>
    <dbReference type="NCBI Taxonomy" id="3494"/>
    <lineage>
        <taxon>Eukaryota</taxon>
        <taxon>Viridiplantae</taxon>
        <taxon>Streptophyta</taxon>
        <taxon>Embryophyta</taxon>
        <taxon>Tracheophyta</taxon>
        <taxon>Spermatophyta</taxon>
        <taxon>Magnoliopsida</taxon>
        <taxon>eudicotyledons</taxon>
        <taxon>Gunneridae</taxon>
        <taxon>Pentapetalae</taxon>
        <taxon>rosids</taxon>
        <taxon>fabids</taxon>
        <taxon>Rosales</taxon>
        <taxon>Moraceae</taxon>
        <taxon>Ficeae</taxon>
        <taxon>Ficus</taxon>
    </lineage>
</organism>
<reference evidence="2" key="1">
    <citation type="submission" date="2023-07" db="EMBL/GenBank/DDBJ databases">
        <title>draft genome sequence of fig (Ficus carica).</title>
        <authorList>
            <person name="Takahashi T."/>
            <person name="Nishimura K."/>
        </authorList>
    </citation>
    <scope>NUCLEOTIDE SEQUENCE</scope>
</reference>